<feature type="domain" description="Pyrrolo-quinoline quinone repeat" evidence="4">
    <location>
        <begin position="366"/>
        <end position="431"/>
    </location>
</feature>
<dbReference type="PANTHER" id="PTHR32303">
    <property type="entry name" value="QUINOPROTEIN ALCOHOL DEHYDROGENASE (CYTOCHROME C)"/>
    <property type="match status" value="1"/>
</dbReference>
<sequence length="455" mass="48578">RWALRTGSDVTATPAIAGGSVYFPAWNGMLYAVDEETGRLQWRTNLLPLADDVFNCSRATPVVWKDLLLVSILGPIRARPAIIVAINRNTGAVVWTSPRLDSSYYSMITMSGTAHDRYFYVGTSSLEEVYNCCSFQGSFVKLDISDGSIVWKTSMLPAGSGYYGAALWGSSPSIDEHRHWVFIATGNNYKVPASVEGCENERLQNGTITPDTCLDPANRMDSIVALSMDDGSVVWNRNLQAYDAWTLVCAITPTIPYCPDVLGPDYDFGEAPMIIHLNETTAAKHSKNKNGSRCIVVAGQKSGFVWALDCDTGSIVWSTAAGPAGTIGGAIWGSCTDGKRVYTNIANSNGKNFTLAPGNEVTNGGGWVAMDAATGEVLWSTAEPSGAFAWGPLSVADGVVFATSYSAAGDVYALDAHTGAILWHNTTGAGIYGGVRPRSTPPDFNFEIATVQGRA</sequence>
<dbReference type="SMART" id="SM00564">
    <property type="entry name" value="PQQ"/>
    <property type="match status" value="7"/>
</dbReference>
<evidence type="ECO:0000313" key="5">
    <source>
        <dbReference type="EMBL" id="KAH7404165.1"/>
    </source>
</evidence>
<evidence type="ECO:0000256" key="3">
    <source>
        <dbReference type="ARBA" id="ARBA00023002"/>
    </source>
</evidence>
<comment type="caution">
    <text evidence="5">The sequence shown here is derived from an EMBL/GenBank/DDBJ whole genome shotgun (WGS) entry which is preliminary data.</text>
</comment>
<keyword evidence="6" id="KW-1185">Reference proteome</keyword>
<protein>
    <recommendedName>
        <fullName evidence="4">Pyrrolo-quinoline quinone repeat domain-containing protein</fullName>
    </recommendedName>
</protein>
<dbReference type="Pfam" id="PF13360">
    <property type="entry name" value="PQQ_2"/>
    <property type="match status" value="2"/>
</dbReference>
<feature type="domain" description="Pyrrolo-quinoline quinone repeat" evidence="4">
    <location>
        <begin position="1"/>
        <end position="69"/>
    </location>
</feature>
<dbReference type="EMBL" id="CM035420">
    <property type="protein sequence ID" value="KAH7404165.1"/>
    <property type="molecule type" value="Genomic_DNA"/>
</dbReference>
<proteinExistence type="inferred from homology"/>
<dbReference type="SUPFAM" id="SSF50998">
    <property type="entry name" value="Quinoprotein alcohol dehydrogenase-like"/>
    <property type="match status" value="1"/>
</dbReference>
<dbReference type="InterPro" id="IPR018391">
    <property type="entry name" value="PQQ_b-propeller_rpt"/>
</dbReference>
<dbReference type="InterPro" id="IPR011047">
    <property type="entry name" value="Quinoprotein_ADH-like_sf"/>
</dbReference>
<dbReference type="OrthoDB" id="416253at2759"/>
<evidence type="ECO:0000259" key="4">
    <source>
        <dbReference type="Pfam" id="PF13360"/>
    </source>
</evidence>
<dbReference type="InterPro" id="IPR002372">
    <property type="entry name" value="PQQ_rpt_dom"/>
</dbReference>
<feature type="non-terminal residue" evidence="5">
    <location>
        <position position="1"/>
    </location>
</feature>
<comment type="cofactor">
    <cofactor evidence="1">
        <name>pyrroloquinoline quinone</name>
        <dbReference type="ChEBI" id="CHEBI:58442"/>
    </cofactor>
</comment>
<dbReference type="InterPro" id="IPR015943">
    <property type="entry name" value="WD40/YVTN_repeat-like_dom_sf"/>
</dbReference>
<dbReference type="GO" id="GO:0016491">
    <property type="term" value="F:oxidoreductase activity"/>
    <property type="evidence" value="ECO:0007669"/>
    <property type="project" value="UniProtKB-KW"/>
</dbReference>
<keyword evidence="3" id="KW-0560">Oxidoreductase</keyword>
<dbReference type="Proteomes" id="UP000825935">
    <property type="component" value="Chromosome 15"/>
</dbReference>
<gene>
    <name evidence="5" type="ORF">KP509_15G013300</name>
</gene>
<organism evidence="5 6">
    <name type="scientific">Ceratopteris richardii</name>
    <name type="common">Triangle waterfern</name>
    <dbReference type="NCBI Taxonomy" id="49495"/>
    <lineage>
        <taxon>Eukaryota</taxon>
        <taxon>Viridiplantae</taxon>
        <taxon>Streptophyta</taxon>
        <taxon>Embryophyta</taxon>
        <taxon>Tracheophyta</taxon>
        <taxon>Polypodiopsida</taxon>
        <taxon>Polypodiidae</taxon>
        <taxon>Polypodiales</taxon>
        <taxon>Pteridineae</taxon>
        <taxon>Pteridaceae</taxon>
        <taxon>Parkerioideae</taxon>
        <taxon>Ceratopteris</taxon>
    </lineage>
</organism>
<accession>A0A8T2T170</accession>
<reference evidence="5" key="1">
    <citation type="submission" date="2021-08" db="EMBL/GenBank/DDBJ databases">
        <title>WGS assembly of Ceratopteris richardii.</title>
        <authorList>
            <person name="Marchant D.B."/>
            <person name="Chen G."/>
            <person name="Jenkins J."/>
            <person name="Shu S."/>
            <person name="Leebens-Mack J."/>
            <person name="Grimwood J."/>
            <person name="Schmutz J."/>
            <person name="Soltis P."/>
            <person name="Soltis D."/>
            <person name="Chen Z.-H."/>
        </authorList>
    </citation>
    <scope>NUCLEOTIDE SEQUENCE</scope>
    <source>
        <strain evidence="5">Whitten #5841</strain>
        <tissue evidence="5">Leaf</tissue>
    </source>
</reference>
<evidence type="ECO:0000256" key="2">
    <source>
        <dbReference type="ARBA" id="ARBA00008156"/>
    </source>
</evidence>
<dbReference type="AlphaFoldDB" id="A0A8T2T170"/>
<dbReference type="Gene3D" id="2.130.10.10">
    <property type="entry name" value="YVTN repeat-like/Quinoprotein amine dehydrogenase"/>
    <property type="match status" value="2"/>
</dbReference>
<dbReference type="PANTHER" id="PTHR32303:SF10">
    <property type="entry name" value="OUTER MEMBRANE PROTEIN ASSEMBLY FACTOR BAMB"/>
    <property type="match status" value="1"/>
</dbReference>
<comment type="similarity">
    <text evidence="2">Belongs to the bacterial PQQ dehydrogenase family.</text>
</comment>
<name>A0A8T2T170_CERRI</name>
<evidence type="ECO:0000313" key="6">
    <source>
        <dbReference type="Proteomes" id="UP000825935"/>
    </source>
</evidence>
<evidence type="ECO:0000256" key="1">
    <source>
        <dbReference type="ARBA" id="ARBA00001931"/>
    </source>
</evidence>